<gene>
    <name evidence="1" type="ORF">I2H31_03410</name>
</gene>
<proteinExistence type="predicted"/>
<name>A0ABS0I0K7_9BACT</name>
<dbReference type="Proteomes" id="UP000618931">
    <property type="component" value="Unassembled WGS sequence"/>
</dbReference>
<protein>
    <submittedName>
        <fullName evidence="1">Uncharacterized protein</fullName>
    </submittedName>
</protein>
<keyword evidence="2" id="KW-1185">Reference proteome</keyword>
<dbReference type="RefSeq" id="WP_196291582.1">
    <property type="nucleotide sequence ID" value="NZ_JADQDM010000001.1"/>
</dbReference>
<comment type="caution">
    <text evidence="1">The sequence shown here is derived from an EMBL/GenBank/DDBJ whole genome shotgun (WGS) entry which is preliminary data.</text>
</comment>
<sequence length="120" mass="13837">MAKQHRGEILQEVVLKSGVKVTKLFAALGISRATLYRRFEDPNLDFDFIKRVGEIIYHNFAEEFKELAPAAAEPVEVYQIASVEECKDKLLHVYGLYLEKVRQYDELKAKYDALLSEKAQ</sequence>
<reference evidence="1 2" key="1">
    <citation type="submission" date="2020-11" db="EMBL/GenBank/DDBJ databases">
        <authorList>
            <person name="Kim M.K."/>
        </authorList>
    </citation>
    <scope>NUCLEOTIDE SEQUENCE [LARGE SCALE GENOMIC DNA]</scope>
    <source>
        <strain evidence="1 2">BT662</strain>
    </source>
</reference>
<organism evidence="1 2">
    <name type="scientific">Hymenobacter ruricola</name>
    <dbReference type="NCBI Taxonomy" id="2791023"/>
    <lineage>
        <taxon>Bacteria</taxon>
        <taxon>Pseudomonadati</taxon>
        <taxon>Bacteroidota</taxon>
        <taxon>Cytophagia</taxon>
        <taxon>Cytophagales</taxon>
        <taxon>Hymenobacteraceae</taxon>
        <taxon>Hymenobacter</taxon>
    </lineage>
</organism>
<accession>A0ABS0I0K7</accession>
<evidence type="ECO:0000313" key="1">
    <source>
        <dbReference type="EMBL" id="MBF9220142.1"/>
    </source>
</evidence>
<dbReference type="EMBL" id="JADQDM010000001">
    <property type="protein sequence ID" value="MBF9220142.1"/>
    <property type="molecule type" value="Genomic_DNA"/>
</dbReference>
<evidence type="ECO:0000313" key="2">
    <source>
        <dbReference type="Proteomes" id="UP000618931"/>
    </source>
</evidence>